<evidence type="ECO:0000256" key="1">
    <source>
        <dbReference type="SAM" id="SignalP"/>
    </source>
</evidence>
<evidence type="ECO:0000313" key="3">
    <source>
        <dbReference type="EMBL" id="MBD2564769.1"/>
    </source>
</evidence>
<dbReference type="CDD" id="cd02234">
    <property type="entry name" value="cupin_BLR7677-like"/>
    <property type="match status" value="1"/>
</dbReference>
<evidence type="ECO:0000259" key="2">
    <source>
        <dbReference type="Pfam" id="PF07883"/>
    </source>
</evidence>
<keyword evidence="1" id="KW-0732">Signal</keyword>
<dbReference type="Pfam" id="PF07883">
    <property type="entry name" value="Cupin_2"/>
    <property type="match status" value="1"/>
</dbReference>
<dbReference type="Proteomes" id="UP000604661">
    <property type="component" value="Unassembled WGS sequence"/>
</dbReference>
<feature type="domain" description="Cupin type-2" evidence="2">
    <location>
        <begin position="59"/>
        <end position="131"/>
    </location>
</feature>
<dbReference type="InterPro" id="IPR011051">
    <property type="entry name" value="RmlC_Cupin_sf"/>
</dbReference>
<organism evidence="3 4">
    <name type="scientific">Nostoc linckia FACHB-391</name>
    <dbReference type="NCBI Taxonomy" id="2692906"/>
    <lineage>
        <taxon>Bacteria</taxon>
        <taxon>Bacillati</taxon>
        <taxon>Cyanobacteriota</taxon>
        <taxon>Cyanophyceae</taxon>
        <taxon>Nostocales</taxon>
        <taxon>Nostocaceae</taxon>
        <taxon>Nostoc</taxon>
    </lineage>
</organism>
<comment type="caution">
    <text evidence="3">The sequence shown here is derived from an EMBL/GenBank/DDBJ whole genome shotgun (WGS) entry which is preliminary data.</text>
</comment>
<gene>
    <name evidence="3" type="ORF">H6G95_30120</name>
</gene>
<keyword evidence="4" id="KW-1185">Reference proteome</keyword>
<accession>A0ABR8F4F0</accession>
<dbReference type="Gene3D" id="2.60.120.10">
    <property type="entry name" value="Jelly Rolls"/>
    <property type="match status" value="1"/>
</dbReference>
<dbReference type="PANTHER" id="PTHR38599:SF1">
    <property type="entry name" value="CUPIN DOMAIN PROTEIN (AFU_ORTHOLOGUE AFUA_3G13620)"/>
    <property type="match status" value="1"/>
</dbReference>
<evidence type="ECO:0000313" key="4">
    <source>
        <dbReference type="Proteomes" id="UP000604661"/>
    </source>
</evidence>
<proteinExistence type="predicted"/>
<feature type="signal peptide" evidence="1">
    <location>
        <begin position="1"/>
        <end position="30"/>
    </location>
</feature>
<feature type="chain" id="PRO_5045640560" evidence="1">
    <location>
        <begin position="31"/>
        <end position="147"/>
    </location>
</feature>
<reference evidence="3 4" key="1">
    <citation type="journal article" date="2020" name="ISME J.">
        <title>Comparative genomics reveals insights into cyanobacterial evolution and habitat adaptation.</title>
        <authorList>
            <person name="Chen M.Y."/>
            <person name="Teng W.K."/>
            <person name="Zhao L."/>
            <person name="Hu C.X."/>
            <person name="Zhou Y.K."/>
            <person name="Han B.P."/>
            <person name="Song L.R."/>
            <person name="Shu W.S."/>
        </authorList>
    </citation>
    <scope>NUCLEOTIDE SEQUENCE [LARGE SCALE GENOMIC DNA]</scope>
    <source>
        <strain evidence="3 4">FACHB-391</strain>
    </source>
</reference>
<dbReference type="SUPFAM" id="SSF51182">
    <property type="entry name" value="RmlC-like cupins"/>
    <property type="match status" value="1"/>
</dbReference>
<name>A0ABR8F4F0_NOSLI</name>
<dbReference type="PANTHER" id="PTHR38599">
    <property type="entry name" value="CUPIN DOMAIN PROTEIN (AFU_ORTHOLOGUE AFUA_3G13620)"/>
    <property type="match status" value="1"/>
</dbReference>
<sequence>MFTRFFHRVVFMTLSLFIALSLFATLPVFAASTVLGEKVTLVFDRALPNVPGKSMKVQLVEYAPGVSSIPHTHATSAFIYATVLEGAIRSKINDNPEQVYHAGENFFEAPGDHHLKSANASDTEPARLLAVLVVDTNEQNLVINDKK</sequence>
<dbReference type="InterPro" id="IPR013096">
    <property type="entry name" value="Cupin_2"/>
</dbReference>
<dbReference type="EMBL" id="JACJTE010000058">
    <property type="protein sequence ID" value="MBD2564769.1"/>
    <property type="molecule type" value="Genomic_DNA"/>
</dbReference>
<dbReference type="InterPro" id="IPR014710">
    <property type="entry name" value="RmlC-like_jellyroll"/>
</dbReference>
<protein>
    <submittedName>
        <fullName evidence="3">Cupin domain-containing protein</fullName>
    </submittedName>
</protein>